<dbReference type="InterPro" id="IPR036390">
    <property type="entry name" value="WH_DNA-bd_sf"/>
</dbReference>
<name>A0ABV3L911_9RHOB</name>
<evidence type="ECO:0000256" key="4">
    <source>
        <dbReference type="ARBA" id="ARBA00023015"/>
    </source>
</evidence>
<evidence type="ECO:0000256" key="1">
    <source>
        <dbReference type="ARBA" id="ARBA00007957"/>
    </source>
</evidence>
<evidence type="ECO:0000313" key="7">
    <source>
        <dbReference type="EMBL" id="MEV8468059.1"/>
    </source>
</evidence>
<evidence type="ECO:0000313" key="8">
    <source>
        <dbReference type="Proteomes" id="UP001553161"/>
    </source>
</evidence>
<evidence type="ECO:0000256" key="6">
    <source>
        <dbReference type="ARBA" id="ARBA00023163"/>
    </source>
</evidence>
<dbReference type="RefSeq" id="WP_366194013.1">
    <property type="nucleotide sequence ID" value="NZ_JBFBVU010000021.1"/>
</dbReference>
<keyword evidence="3" id="KW-0862">Zinc</keyword>
<keyword evidence="8" id="KW-1185">Reference proteome</keyword>
<comment type="caution">
    <text evidence="7">The sequence shown here is derived from an EMBL/GenBank/DDBJ whole genome shotgun (WGS) entry which is preliminary data.</text>
</comment>
<evidence type="ECO:0000256" key="2">
    <source>
        <dbReference type="ARBA" id="ARBA00022491"/>
    </source>
</evidence>
<dbReference type="InterPro" id="IPR002481">
    <property type="entry name" value="FUR"/>
</dbReference>
<keyword evidence="4" id="KW-0805">Transcription regulation</keyword>
<keyword evidence="5" id="KW-0238">DNA-binding</keyword>
<gene>
    <name evidence="7" type="ORF">AB0T83_14880</name>
</gene>
<sequence length="161" mass="17368">MSRPVTPLEGFSTHDHRRCRTETLAVAERLSAERGLKLTPIRRRVLEILLEGHRALGAYDILHRLAQDGLGSQPPVAYRALTFLRELGVVHRIEKLNAFVVCTHPRDAHVPAFLICRKCSSVAEASAPSQGGLLGPAAQAAGFAIETSVLEAEGLCPGCQG</sequence>
<dbReference type="InterPro" id="IPR043135">
    <property type="entry name" value="Fur_C"/>
</dbReference>
<evidence type="ECO:0000256" key="3">
    <source>
        <dbReference type="ARBA" id="ARBA00022833"/>
    </source>
</evidence>
<proteinExistence type="inferred from homology"/>
<comment type="similarity">
    <text evidence="1">Belongs to the Fur family.</text>
</comment>
<dbReference type="Gene3D" id="3.30.1490.190">
    <property type="match status" value="1"/>
</dbReference>
<keyword evidence="2" id="KW-0678">Repressor</keyword>
<dbReference type="EMBL" id="JBFBVU010000021">
    <property type="protein sequence ID" value="MEV8468059.1"/>
    <property type="molecule type" value="Genomic_DNA"/>
</dbReference>
<dbReference type="Gene3D" id="1.10.10.10">
    <property type="entry name" value="Winged helix-like DNA-binding domain superfamily/Winged helix DNA-binding domain"/>
    <property type="match status" value="1"/>
</dbReference>
<dbReference type="Pfam" id="PF01475">
    <property type="entry name" value="FUR"/>
    <property type="match status" value="1"/>
</dbReference>
<dbReference type="Proteomes" id="UP001553161">
    <property type="component" value="Unassembled WGS sequence"/>
</dbReference>
<dbReference type="PANTHER" id="PTHR33202">
    <property type="entry name" value="ZINC UPTAKE REGULATION PROTEIN"/>
    <property type="match status" value="1"/>
</dbReference>
<evidence type="ECO:0000256" key="5">
    <source>
        <dbReference type="ARBA" id="ARBA00023125"/>
    </source>
</evidence>
<dbReference type="SUPFAM" id="SSF46785">
    <property type="entry name" value="Winged helix' DNA-binding domain"/>
    <property type="match status" value="1"/>
</dbReference>
<accession>A0ABV3L911</accession>
<dbReference type="PANTHER" id="PTHR33202:SF6">
    <property type="entry name" value="ZINC UPTAKE REGULATION PROTEIN"/>
    <property type="match status" value="1"/>
</dbReference>
<organism evidence="7 8">
    <name type="scientific">Meridianimarinicoccus marinus</name>
    <dbReference type="NCBI Taxonomy" id="3231483"/>
    <lineage>
        <taxon>Bacteria</taxon>
        <taxon>Pseudomonadati</taxon>
        <taxon>Pseudomonadota</taxon>
        <taxon>Alphaproteobacteria</taxon>
        <taxon>Rhodobacterales</taxon>
        <taxon>Paracoccaceae</taxon>
        <taxon>Meridianimarinicoccus</taxon>
    </lineage>
</organism>
<dbReference type="InterPro" id="IPR036388">
    <property type="entry name" value="WH-like_DNA-bd_sf"/>
</dbReference>
<reference evidence="7 8" key="1">
    <citation type="submission" date="2024-07" db="EMBL/GenBank/DDBJ databases">
        <authorList>
            <person name="Kang M."/>
        </authorList>
    </citation>
    <scope>NUCLEOTIDE SEQUENCE [LARGE SCALE GENOMIC DNA]</scope>
    <source>
        <strain evidence="7 8">DFM31</strain>
    </source>
</reference>
<protein>
    <submittedName>
        <fullName evidence="7">Fur family transcriptional regulator</fullName>
    </submittedName>
</protein>
<keyword evidence="6" id="KW-0804">Transcription</keyword>